<dbReference type="InterPro" id="IPR045584">
    <property type="entry name" value="Pilin-like"/>
</dbReference>
<sequence length="408" mass="43145">MRHSKKRSSRASRLAFTLIEMLIVISIIGILASLLLPAVSKARESARAAQCQSNLKQFGIALVSHATTDPKGAFCSGAFDPERDGEPTEIGWVADMVRRGVLASEMKCTSNPALTSSAIEYMLSAADSDFATSTCVDAQGSEPYTSETGYTITNVSRQIAGGAIATGSQARSDVVTLEMLEKGYDTNYAASWFLTRSEVLIQSGDDATDGNLAAKDSACPSDSTKLLNVTRGPLTDRYLDSGRTPANTVPLLCDASSVGFLSSTVGELQSGTVYTTSIVGGPVLHREEVDTNGDGSGDTDLASASHLDSAVLLEYPVFPSATVRAGTTGWLKTWSVDTRQDYRGMSPLHNGICHVLMADGSVQGLVDENSDGFINNGFPVQSGLWTDVNVEAPPLALASYYSLHSKGE</sequence>
<evidence type="ECO:0000313" key="4">
    <source>
        <dbReference type="Proteomes" id="UP001158067"/>
    </source>
</evidence>
<protein>
    <submittedName>
        <fullName evidence="3">Prepilin-type N-terminal cleavage/methylation domain-containing protein</fullName>
    </submittedName>
</protein>
<dbReference type="Gene3D" id="3.30.700.10">
    <property type="entry name" value="Glycoprotein, Type 4 Pilin"/>
    <property type="match status" value="1"/>
</dbReference>
<dbReference type="Pfam" id="PF07596">
    <property type="entry name" value="SBP_bac_10"/>
    <property type="match status" value="1"/>
</dbReference>
<accession>A0ABY1PT22</accession>
<keyword evidence="1" id="KW-1133">Transmembrane helix</keyword>
<evidence type="ECO:0000313" key="3">
    <source>
        <dbReference type="EMBL" id="SMP39832.1"/>
    </source>
</evidence>
<evidence type="ECO:0000256" key="1">
    <source>
        <dbReference type="SAM" id="Phobius"/>
    </source>
</evidence>
<feature type="domain" description="DUF1559" evidence="2">
    <location>
        <begin position="41"/>
        <end position="369"/>
    </location>
</feature>
<organism evidence="3 4">
    <name type="scientific">Neorhodopirellula lusitana</name>
    <dbReference type="NCBI Taxonomy" id="445327"/>
    <lineage>
        <taxon>Bacteria</taxon>
        <taxon>Pseudomonadati</taxon>
        <taxon>Planctomycetota</taxon>
        <taxon>Planctomycetia</taxon>
        <taxon>Pirellulales</taxon>
        <taxon>Pirellulaceae</taxon>
        <taxon>Neorhodopirellula</taxon>
    </lineage>
</organism>
<keyword evidence="1" id="KW-0812">Transmembrane</keyword>
<dbReference type="InterPro" id="IPR011453">
    <property type="entry name" value="DUF1559"/>
</dbReference>
<dbReference type="NCBIfam" id="TIGR04294">
    <property type="entry name" value="pre_pil_HX9DG"/>
    <property type="match status" value="1"/>
</dbReference>
<dbReference type="EMBL" id="FXUG01000001">
    <property type="protein sequence ID" value="SMP39832.1"/>
    <property type="molecule type" value="Genomic_DNA"/>
</dbReference>
<dbReference type="InterPro" id="IPR027558">
    <property type="entry name" value="Pre_pil_HX9DG_C"/>
</dbReference>
<proteinExistence type="predicted"/>
<dbReference type="InterPro" id="IPR012902">
    <property type="entry name" value="N_methyl_site"/>
</dbReference>
<keyword evidence="1" id="KW-0472">Membrane</keyword>
<dbReference type="Pfam" id="PF07963">
    <property type="entry name" value="N_methyl"/>
    <property type="match status" value="1"/>
</dbReference>
<dbReference type="PANTHER" id="PTHR30093">
    <property type="entry name" value="GENERAL SECRETION PATHWAY PROTEIN G"/>
    <property type="match status" value="1"/>
</dbReference>
<dbReference type="Proteomes" id="UP001158067">
    <property type="component" value="Unassembled WGS sequence"/>
</dbReference>
<evidence type="ECO:0000259" key="2">
    <source>
        <dbReference type="Pfam" id="PF07596"/>
    </source>
</evidence>
<keyword evidence="4" id="KW-1185">Reference proteome</keyword>
<gene>
    <name evidence="3" type="ORF">SAMN06265222_101364</name>
</gene>
<dbReference type="PANTHER" id="PTHR30093:SF2">
    <property type="entry name" value="TYPE II SECRETION SYSTEM PROTEIN H"/>
    <property type="match status" value="1"/>
</dbReference>
<reference evidence="3 4" key="1">
    <citation type="submission" date="2017-05" db="EMBL/GenBank/DDBJ databases">
        <authorList>
            <person name="Varghese N."/>
            <person name="Submissions S."/>
        </authorList>
    </citation>
    <scope>NUCLEOTIDE SEQUENCE [LARGE SCALE GENOMIC DNA]</scope>
    <source>
        <strain evidence="3 4">DSM 25457</strain>
    </source>
</reference>
<comment type="caution">
    <text evidence="3">The sequence shown here is derived from an EMBL/GenBank/DDBJ whole genome shotgun (WGS) entry which is preliminary data.</text>
</comment>
<dbReference type="NCBIfam" id="TIGR02532">
    <property type="entry name" value="IV_pilin_GFxxxE"/>
    <property type="match status" value="1"/>
</dbReference>
<feature type="transmembrane region" description="Helical" evidence="1">
    <location>
        <begin position="12"/>
        <end position="36"/>
    </location>
</feature>
<dbReference type="SUPFAM" id="SSF54523">
    <property type="entry name" value="Pili subunits"/>
    <property type="match status" value="1"/>
</dbReference>
<name>A0ABY1PT22_9BACT</name>